<dbReference type="Gene3D" id="3.30.450.20">
    <property type="entry name" value="PAS domain"/>
    <property type="match status" value="1"/>
</dbReference>
<dbReference type="Pfam" id="PF13426">
    <property type="entry name" value="PAS_9"/>
    <property type="match status" value="1"/>
</dbReference>
<evidence type="ECO:0000256" key="7">
    <source>
        <dbReference type="SAM" id="Phobius"/>
    </source>
</evidence>
<keyword evidence="13" id="KW-1185">Reference proteome</keyword>
<dbReference type="NCBIfam" id="TIGR00229">
    <property type="entry name" value="sensory_box"/>
    <property type="match status" value="1"/>
</dbReference>
<dbReference type="InterPro" id="IPR036890">
    <property type="entry name" value="HATPase_C_sf"/>
</dbReference>
<dbReference type="RefSeq" id="WP_128465401.1">
    <property type="nucleotide sequence ID" value="NZ_CP035108.1"/>
</dbReference>
<evidence type="ECO:0000256" key="4">
    <source>
        <dbReference type="ARBA" id="ARBA00022553"/>
    </source>
</evidence>
<dbReference type="PRINTS" id="PR00344">
    <property type="entry name" value="BCTRLSENSOR"/>
</dbReference>
<dbReference type="InterPro" id="IPR005467">
    <property type="entry name" value="His_kinase_dom"/>
</dbReference>
<dbReference type="CDD" id="cd00130">
    <property type="entry name" value="PAS"/>
    <property type="match status" value="1"/>
</dbReference>
<evidence type="ECO:0000256" key="1">
    <source>
        <dbReference type="ARBA" id="ARBA00000085"/>
    </source>
</evidence>
<feature type="transmembrane region" description="Helical" evidence="7">
    <location>
        <begin position="12"/>
        <end position="34"/>
    </location>
</feature>
<evidence type="ECO:0000256" key="6">
    <source>
        <dbReference type="ARBA" id="ARBA00022777"/>
    </source>
</evidence>
<protein>
    <recommendedName>
        <fullName evidence="3">histidine kinase</fullName>
        <ecNumber evidence="3">2.7.13.3</ecNumber>
    </recommendedName>
</protein>
<dbReference type="GO" id="GO:0000155">
    <property type="term" value="F:phosphorelay sensor kinase activity"/>
    <property type="evidence" value="ECO:0007669"/>
    <property type="project" value="InterPro"/>
</dbReference>
<dbReference type="PANTHER" id="PTHR43065:SF50">
    <property type="entry name" value="HISTIDINE KINASE"/>
    <property type="match status" value="1"/>
</dbReference>
<dbReference type="Pfam" id="PF02518">
    <property type="entry name" value="HATPase_c"/>
    <property type="match status" value="1"/>
</dbReference>
<dbReference type="PANTHER" id="PTHR43065">
    <property type="entry name" value="SENSOR HISTIDINE KINASE"/>
    <property type="match status" value="1"/>
</dbReference>
<accession>A0A3R5UZJ6</accession>
<dbReference type="SUPFAM" id="SSF55785">
    <property type="entry name" value="PYP-like sensor domain (PAS domain)"/>
    <property type="match status" value="1"/>
</dbReference>
<dbReference type="GO" id="GO:0016020">
    <property type="term" value="C:membrane"/>
    <property type="evidence" value="ECO:0007669"/>
    <property type="project" value="UniProtKB-SubCell"/>
</dbReference>
<dbReference type="PROSITE" id="PS50113">
    <property type="entry name" value="PAC"/>
    <property type="match status" value="1"/>
</dbReference>
<dbReference type="Proteomes" id="UP000287502">
    <property type="component" value="Chromosome"/>
</dbReference>
<dbReference type="InterPro" id="IPR035965">
    <property type="entry name" value="PAS-like_dom_sf"/>
</dbReference>
<dbReference type="SUPFAM" id="SSF55874">
    <property type="entry name" value="ATPase domain of HSP90 chaperone/DNA topoisomerase II/histidine kinase"/>
    <property type="match status" value="1"/>
</dbReference>
<feature type="domain" description="Histidine kinase" evidence="8">
    <location>
        <begin position="443"/>
        <end position="701"/>
    </location>
</feature>
<dbReference type="SUPFAM" id="SSF158472">
    <property type="entry name" value="HAMP domain-like"/>
    <property type="match status" value="1"/>
</dbReference>
<dbReference type="PROSITE" id="PS50109">
    <property type="entry name" value="HIS_KIN"/>
    <property type="match status" value="1"/>
</dbReference>
<comment type="catalytic activity">
    <reaction evidence="1">
        <text>ATP + protein L-histidine = ADP + protein N-phospho-L-histidine.</text>
        <dbReference type="EC" id="2.7.13.3"/>
    </reaction>
</comment>
<reference evidence="12 13" key="1">
    <citation type="submission" date="2019-01" db="EMBL/GenBank/DDBJ databases">
        <title>Geovibrio thiophilus DSM 11263, complete genome.</title>
        <authorList>
            <person name="Spring S."/>
            <person name="Bunk B."/>
            <person name="Sproer C."/>
        </authorList>
    </citation>
    <scope>NUCLEOTIDE SEQUENCE [LARGE SCALE GENOMIC DNA]</scope>
    <source>
        <strain evidence="12 13">DSM 11263</strain>
    </source>
</reference>
<keyword evidence="5" id="KW-0808">Transferase</keyword>
<dbReference type="KEGG" id="gtl:EP073_01460"/>
<dbReference type="InterPro" id="IPR000014">
    <property type="entry name" value="PAS"/>
</dbReference>
<evidence type="ECO:0000256" key="2">
    <source>
        <dbReference type="ARBA" id="ARBA00004370"/>
    </source>
</evidence>
<dbReference type="InterPro" id="IPR000700">
    <property type="entry name" value="PAS-assoc_C"/>
</dbReference>
<dbReference type="InterPro" id="IPR003594">
    <property type="entry name" value="HATPase_dom"/>
</dbReference>
<proteinExistence type="predicted"/>
<dbReference type="PROSITE" id="PS50885">
    <property type="entry name" value="HAMP"/>
    <property type="match status" value="1"/>
</dbReference>
<dbReference type="EMBL" id="CP035108">
    <property type="protein sequence ID" value="QAR32114.1"/>
    <property type="molecule type" value="Genomic_DNA"/>
</dbReference>
<dbReference type="InterPro" id="IPR004358">
    <property type="entry name" value="Sig_transdc_His_kin-like_C"/>
</dbReference>
<dbReference type="Gene3D" id="3.30.565.10">
    <property type="entry name" value="Histidine kinase-like ATPase, C-terminal domain"/>
    <property type="match status" value="1"/>
</dbReference>
<dbReference type="SMART" id="SM00091">
    <property type="entry name" value="PAS"/>
    <property type="match status" value="1"/>
</dbReference>
<organism evidence="12 13">
    <name type="scientific">Geovibrio thiophilus</name>
    <dbReference type="NCBI Taxonomy" id="139438"/>
    <lineage>
        <taxon>Bacteria</taxon>
        <taxon>Pseudomonadati</taxon>
        <taxon>Deferribacterota</taxon>
        <taxon>Deferribacteres</taxon>
        <taxon>Deferribacterales</taxon>
        <taxon>Geovibrionaceae</taxon>
        <taxon>Geovibrio</taxon>
    </lineage>
</organism>
<gene>
    <name evidence="12" type="ORF">EP073_01460</name>
</gene>
<dbReference type="SMART" id="SM00086">
    <property type="entry name" value="PAC"/>
    <property type="match status" value="1"/>
</dbReference>
<dbReference type="SUPFAM" id="SSF47384">
    <property type="entry name" value="Homodimeric domain of signal transducing histidine kinase"/>
    <property type="match status" value="1"/>
</dbReference>
<evidence type="ECO:0000313" key="12">
    <source>
        <dbReference type="EMBL" id="QAR32114.1"/>
    </source>
</evidence>
<dbReference type="Gene3D" id="6.10.340.10">
    <property type="match status" value="1"/>
</dbReference>
<name>A0A3R5UZJ6_9BACT</name>
<dbReference type="SMART" id="SM00387">
    <property type="entry name" value="HATPase_c"/>
    <property type="match status" value="1"/>
</dbReference>
<dbReference type="AlphaFoldDB" id="A0A3R5UZJ6"/>
<feature type="domain" description="HAMP" evidence="11">
    <location>
        <begin position="200"/>
        <end position="252"/>
    </location>
</feature>
<evidence type="ECO:0000259" key="8">
    <source>
        <dbReference type="PROSITE" id="PS50109"/>
    </source>
</evidence>
<evidence type="ECO:0000256" key="3">
    <source>
        <dbReference type="ARBA" id="ARBA00012438"/>
    </source>
</evidence>
<evidence type="ECO:0000256" key="5">
    <source>
        <dbReference type="ARBA" id="ARBA00022679"/>
    </source>
</evidence>
<sequence length="711" mass="80253">MTKMFRRRYSLFIKLPFFTVLMIFAVGASSVYFLQGSIMKKAETRTAETAVLSLTSLDWSVASLLRNEDYRSLQRLVENTGSNRFINVLRICSGKNIVIASSNPPEVGAECGTGIVGKILEENSLIEKGFSSEGVFEAAIPVTGPSYDKDSGSITQAVLYLQVDKAFIGRTYKEYMEFFITQYVIVSVLVTLCLFFLINSMILKPLKKYQNAIDMISRGSYGVNIEIIRHDELGSFAEGLNTMSFEISRKNDELKRINKNLEEYLKAIDESVIVIRSSISGRVTYANKKFYEMSGYSHEEIIGQPINNLRSYKMNTEDIIDYWETLLNRFIWNDVIENVSKDGRKYYVNATVNPICDTNGEVVEFIDIWYDITRIYELKEELELHREHLETLVQERTKELFESHIELQKLYEESEKLNKMLTMTQTRMLQQEKLASIGQLAAGVAHELNNPIGFISSNFDVLKSYYEATTLYIAEIIRTVKDSEGRQYPGEITERLSERIGHIREEYQMEYIINDAKEIFRESDHGFSRVTSIINSLRDFSRIDTDSASAGYNLNEGVINTLKVARNEIKYVAEVITDLSEDLPLLVVNGGEINQVLLNIIVNAAQSLASEGKSTADGRIEIKTALEEDYVVCTIKDNGGGIPEKLLNRIFDPFFTTKAPGKGTGLGLSISYDIIANKHKGILAAENENGAKFTLMLPVTGAESKTGGEHV</sequence>
<dbReference type="InterPro" id="IPR003661">
    <property type="entry name" value="HisK_dim/P_dom"/>
</dbReference>
<dbReference type="EC" id="2.7.13.3" evidence="3"/>
<dbReference type="InterPro" id="IPR001610">
    <property type="entry name" value="PAC"/>
</dbReference>
<keyword evidence="7" id="KW-0472">Membrane</keyword>
<comment type="subcellular location">
    <subcellularLocation>
        <location evidence="2">Membrane</location>
    </subcellularLocation>
</comment>
<dbReference type="OrthoDB" id="9783713at2"/>
<dbReference type="Gene3D" id="1.10.287.130">
    <property type="match status" value="1"/>
</dbReference>
<keyword evidence="7" id="KW-1133">Transmembrane helix</keyword>
<evidence type="ECO:0000259" key="11">
    <source>
        <dbReference type="PROSITE" id="PS50885"/>
    </source>
</evidence>
<evidence type="ECO:0000259" key="10">
    <source>
        <dbReference type="PROSITE" id="PS50113"/>
    </source>
</evidence>
<dbReference type="CDD" id="cd06225">
    <property type="entry name" value="HAMP"/>
    <property type="match status" value="1"/>
</dbReference>
<dbReference type="InterPro" id="IPR036097">
    <property type="entry name" value="HisK_dim/P_sf"/>
</dbReference>
<feature type="domain" description="PAC" evidence="10">
    <location>
        <begin position="332"/>
        <end position="384"/>
    </location>
</feature>
<dbReference type="CDD" id="cd00082">
    <property type="entry name" value="HisKA"/>
    <property type="match status" value="1"/>
</dbReference>
<dbReference type="SMART" id="SM00388">
    <property type="entry name" value="HisKA"/>
    <property type="match status" value="1"/>
</dbReference>
<feature type="domain" description="PAS" evidence="9">
    <location>
        <begin position="257"/>
        <end position="304"/>
    </location>
</feature>
<evidence type="ECO:0000313" key="13">
    <source>
        <dbReference type="Proteomes" id="UP000287502"/>
    </source>
</evidence>
<keyword evidence="7" id="KW-0812">Transmembrane</keyword>
<evidence type="ECO:0000259" key="9">
    <source>
        <dbReference type="PROSITE" id="PS50112"/>
    </source>
</evidence>
<keyword evidence="4" id="KW-0597">Phosphoprotein</keyword>
<feature type="transmembrane region" description="Helical" evidence="7">
    <location>
        <begin position="178"/>
        <end position="198"/>
    </location>
</feature>
<dbReference type="InterPro" id="IPR003660">
    <property type="entry name" value="HAMP_dom"/>
</dbReference>
<dbReference type="PROSITE" id="PS50112">
    <property type="entry name" value="PAS"/>
    <property type="match status" value="1"/>
</dbReference>
<keyword evidence="6" id="KW-0418">Kinase</keyword>